<evidence type="ECO:0000256" key="1">
    <source>
        <dbReference type="SAM" id="Phobius"/>
    </source>
</evidence>
<dbReference type="AlphaFoldDB" id="A0AA37V5C9"/>
<keyword evidence="1" id="KW-1133">Transmembrane helix</keyword>
<comment type="caution">
    <text evidence="2">The sequence shown here is derived from an EMBL/GenBank/DDBJ whole genome shotgun (WGS) entry which is preliminary data.</text>
</comment>
<accession>A0AA37V5C9</accession>
<sequence>MYAACLFCDAPFPGNEALESFPVGRRVAFDADRGRLWAVCRRCERWNLAPMEQRWEAIEDAERLFRDTRVRVSTDNIGLAKLREGLELVRIGRPLRPEFAAWRYGDQFGRRRRRAVTAGGVGAAAAVVAAPIAVPALVAGLWSGGIFVAGYLAGGVTVPYEMAKEWLLSERVIARVSLGDPADGAPDADIRVRHLRESTLLQDGADGVALRLQHDGGETDLRGASATRALGALLARANAWGASAGQVRAAVHAIDERGDALGWLHAAARRSSRPGGRVMAEWRRVGALALTPVERLAVEMALHEEQERRALEGELEVLTDAWRDAEEIAAIADSI</sequence>
<evidence type="ECO:0000313" key="2">
    <source>
        <dbReference type="EMBL" id="GLC23981.1"/>
    </source>
</evidence>
<keyword evidence="1" id="KW-0812">Transmembrane</keyword>
<keyword evidence="1" id="KW-0472">Membrane</keyword>
<proteinExistence type="predicted"/>
<dbReference type="RefSeq" id="WP_284348427.1">
    <property type="nucleotide sequence ID" value="NZ_BRXS01000001.1"/>
</dbReference>
<organism evidence="2 3">
    <name type="scientific">Roseisolibacter agri</name>
    <dbReference type="NCBI Taxonomy" id="2014610"/>
    <lineage>
        <taxon>Bacteria</taxon>
        <taxon>Pseudomonadati</taxon>
        <taxon>Gemmatimonadota</taxon>
        <taxon>Gemmatimonadia</taxon>
        <taxon>Gemmatimonadales</taxon>
        <taxon>Gemmatimonadaceae</taxon>
        <taxon>Roseisolibacter</taxon>
    </lineage>
</organism>
<protein>
    <submittedName>
        <fullName evidence="2">Uncharacterized protein</fullName>
    </submittedName>
</protein>
<reference evidence="2" key="1">
    <citation type="submission" date="2022-08" db="EMBL/GenBank/DDBJ databases">
        <title>Draft genome sequencing of Roseisolibacter agri AW1220.</title>
        <authorList>
            <person name="Tobiishi Y."/>
            <person name="Tonouchi A."/>
        </authorList>
    </citation>
    <scope>NUCLEOTIDE SEQUENCE</scope>
    <source>
        <strain evidence="2">AW1220</strain>
    </source>
</reference>
<name>A0AA37V5C9_9BACT</name>
<dbReference type="Proteomes" id="UP001161325">
    <property type="component" value="Unassembled WGS sequence"/>
</dbReference>
<gene>
    <name evidence="2" type="ORF">rosag_04940</name>
</gene>
<keyword evidence="3" id="KW-1185">Reference proteome</keyword>
<dbReference type="EMBL" id="BRXS01000001">
    <property type="protein sequence ID" value="GLC23981.1"/>
    <property type="molecule type" value="Genomic_DNA"/>
</dbReference>
<feature type="transmembrane region" description="Helical" evidence="1">
    <location>
        <begin position="115"/>
        <end position="134"/>
    </location>
</feature>
<evidence type="ECO:0000313" key="3">
    <source>
        <dbReference type="Proteomes" id="UP001161325"/>
    </source>
</evidence>